<feature type="non-terminal residue" evidence="7">
    <location>
        <position position="1"/>
    </location>
</feature>
<dbReference type="PANTHER" id="PTHR40980">
    <property type="entry name" value="PLUG DOMAIN-CONTAINING PROTEIN"/>
    <property type="match status" value="1"/>
</dbReference>
<proteinExistence type="inferred from homology"/>
<dbReference type="Gene3D" id="2.170.130.10">
    <property type="entry name" value="TonB-dependent receptor, plug domain"/>
    <property type="match status" value="1"/>
</dbReference>
<keyword evidence="4" id="KW-0798">TonB box</keyword>
<evidence type="ECO:0000259" key="5">
    <source>
        <dbReference type="Pfam" id="PF00593"/>
    </source>
</evidence>
<keyword evidence="7" id="KW-0675">Receptor</keyword>
<keyword evidence="2 4" id="KW-0472">Membrane</keyword>
<gene>
    <name evidence="7" type="ORF">AVDCRST_MAG11-3315</name>
</gene>
<accession>A0A6J4M392</accession>
<dbReference type="EMBL" id="CADCTU010000723">
    <property type="protein sequence ID" value="CAA9347592.1"/>
    <property type="molecule type" value="Genomic_DNA"/>
</dbReference>
<dbReference type="SUPFAM" id="SSF56935">
    <property type="entry name" value="Porins"/>
    <property type="match status" value="1"/>
</dbReference>
<evidence type="ECO:0000256" key="3">
    <source>
        <dbReference type="ARBA" id="ARBA00023237"/>
    </source>
</evidence>
<name>A0A6J4M392_9BACT</name>
<dbReference type="InterPro" id="IPR000531">
    <property type="entry name" value="Beta-barrel_TonB"/>
</dbReference>
<dbReference type="Pfam" id="PF00593">
    <property type="entry name" value="TonB_dep_Rec_b-barrel"/>
    <property type="match status" value="1"/>
</dbReference>
<dbReference type="InterPro" id="IPR012910">
    <property type="entry name" value="Plug_dom"/>
</dbReference>
<dbReference type="InterPro" id="IPR037066">
    <property type="entry name" value="Plug_dom_sf"/>
</dbReference>
<dbReference type="Pfam" id="PF07715">
    <property type="entry name" value="Plug"/>
    <property type="match status" value="1"/>
</dbReference>
<dbReference type="GO" id="GO:0009279">
    <property type="term" value="C:cell outer membrane"/>
    <property type="evidence" value="ECO:0007669"/>
    <property type="project" value="UniProtKB-SubCell"/>
</dbReference>
<comment type="subcellular location">
    <subcellularLocation>
        <location evidence="1 4">Cell outer membrane</location>
    </subcellularLocation>
</comment>
<organism evidence="7">
    <name type="scientific">uncultured Gemmatimonadaceae bacterium</name>
    <dbReference type="NCBI Taxonomy" id="246130"/>
    <lineage>
        <taxon>Bacteria</taxon>
        <taxon>Pseudomonadati</taxon>
        <taxon>Gemmatimonadota</taxon>
        <taxon>Gemmatimonadia</taxon>
        <taxon>Gemmatimonadales</taxon>
        <taxon>Gemmatimonadaceae</taxon>
        <taxon>environmental samples</taxon>
    </lineage>
</organism>
<dbReference type="PANTHER" id="PTHR40980:SF5">
    <property type="entry name" value="TONB-DEPENDENT RECEPTOR"/>
    <property type="match status" value="1"/>
</dbReference>
<feature type="domain" description="TonB-dependent receptor plug" evidence="6">
    <location>
        <begin position="3"/>
        <end position="90"/>
    </location>
</feature>
<evidence type="ECO:0000256" key="2">
    <source>
        <dbReference type="ARBA" id="ARBA00023136"/>
    </source>
</evidence>
<evidence type="ECO:0000256" key="4">
    <source>
        <dbReference type="RuleBase" id="RU003357"/>
    </source>
</evidence>
<feature type="domain" description="TonB-dependent receptor-like beta-barrel" evidence="5">
    <location>
        <begin position="368"/>
        <end position="765"/>
    </location>
</feature>
<comment type="similarity">
    <text evidence="4">Belongs to the TonB-dependent receptor family.</text>
</comment>
<reference evidence="7" key="1">
    <citation type="submission" date="2020-02" db="EMBL/GenBank/DDBJ databases">
        <authorList>
            <person name="Meier V. D."/>
        </authorList>
    </citation>
    <scope>NUCLEOTIDE SEQUENCE</scope>
    <source>
        <strain evidence="7">AVDCRST_MAG11</strain>
    </source>
</reference>
<evidence type="ECO:0000256" key="1">
    <source>
        <dbReference type="ARBA" id="ARBA00004442"/>
    </source>
</evidence>
<evidence type="ECO:0000313" key="7">
    <source>
        <dbReference type="EMBL" id="CAA9347592.1"/>
    </source>
</evidence>
<dbReference type="Gene3D" id="2.40.170.20">
    <property type="entry name" value="TonB-dependent receptor, beta-barrel domain"/>
    <property type="match status" value="1"/>
</dbReference>
<keyword evidence="3" id="KW-0998">Cell outer membrane</keyword>
<dbReference type="InterPro" id="IPR036942">
    <property type="entry name" value="Beta-barrel_TonB_sf"/>
</dbReference>
<dbReference type="AlphaFoldDB" id="A0A6J4M392"/>
<sequence>DRQRTATGVVNSITSQQIAQSPDGDAAQAVQRVSGVTVQDGRYVFVRGLGERYTTASINGARLPSPEPERKVVPLDLFPAGLLQSITTSKTFTPDQSGDFSGAQVNIETREFPARRVVTYSTSLGMNDAATGRNVLGAPTIGREWLGFGGSARALPGTVAAQGDFRGRTYTQPQFNALGRSLRNAWTPATTSGRPNSSFGATAGGEAPVFGRRVGYVGSLTYGYSQEVRQNERTSLARGGSTEGSTEAINQFAGSTGRTSVLWGGLANFSTLLGTRSRLALNNMYNRTADNEARQDEGRLEDVGLDAIRSTLRFVERTVRSNQLLGEHELGGASRFDWSLTQSGVTRAEPDRADLVYIRPELGNGAFGTPRLYSESNEAARRTYGDLTEQAWNLAANFRYGLGDASKANYVKVGGALRDVDRDASNVAYSLYSPVAVPPAAVLELPAEQLFTSGALADTARYFQLQPFAGGGSYTARDRVGAGYLMGDYGLTSRIRLVAGARVESWQLRLRTQPVDGSGLVRTNREITDVLPSLAANVRLTDNQSLRLSASQTLARPEYRELAPLLYLNVIGGERGYGNASLRRTLIQNADLRYEFYPAAGEVFSVALFGKRFDDPIERVTVATSGTQQFTFINANGANNYGVELEARKGLGALLAPLDPITAFANVTVMQSDITPGNGRFATLTSTNRRMVGQAPYVVNVGGTYAAPSGRTTATVLYNVVGKRVFSAGAAPLPDVYEMPRNVLDVALRFPVYQSLSAKVDAKNLLDAPYRWEQGTVTRERYNVGRAFTLGLSWQP</sequence>
<protein>
    <submittedName>
        <fullName evidence="7">TonB-dependent receptor</fullName>
    </submittedName>
</protein>
<evidence type="ECO:0000259" key="6">
    <source>
        <dbReference type="Pfam" id="PF07715"/>
    </source>
</evidence>